<sequence>MPTADPLSHKEIEDQLAELPGWQAAPDDSRITRTYHLAHLPAAIFAVHIARIQDELQHHSDLTLGYDTLAVSISTHEAGGRVTAKDFELAHRIDRIAPEHGAR</sequence>
<dbReference type="Proteomes" id="UP001206206">
    <property type="component" value="Unassembled WGS sequence"/>
</dbReference>
<evidence type="ECO:0000256" key="5">
    <source>
        <dbReference type="ARBA" id="ARBA00023239"/>
    </source>
</evidence>
<evidence type="ECO:0000256" key="1">
    <source>
        <dbReference type="ARBA" id="ARBA00001554"/>
    </source>
</evidence>
<dbReference type="EMBL" id="JANFNH010000033">
    <property type="protein sequence ID" value="MCQ4044852.1"/>
    <property type="molecule type" value="Genomic_DNA"/>
</dbReference>
<dbReference type="PANTHER" id="PTHR12599">
    <property type="entry name" value="PTERIN-4-ALPHA-CARBINOLAMINE DEHYDRATASE"/>
    <property type="match status" value="1"/>
</dbReference>
<evidence type="ECO:0000313" key="7">
    <source>
        <dbReference type="Proteomes" id="UP001206206"/>
    </source>
</evidence>
<dbReference type="CDD" id="cd00488">
    <property type="entry name" value="PCD_DCoH"/>
    <property type="match status" value="1"/>
</dbReference>
<name>A0ABT1PHM2_9ACTN</name>
<proteinExistence type="inferred from homology"/>
<dbReference type="SUPFAM" id="SSF55248">
    <property type="entry name" value="PCD-like"/>
    <property type="match status" value="1"/>
</dbReference>
<dbReference type="PANTHER" id="PTHR12599:SF0">
    <property type="entry name" value="PTERIN-4-ALPHA-CARBINOLAMINE DEHYDRATASE"/>
    <property type="match status" value="1"/>
</dbReference>
<evidence type="ECO:0000256" key="4">
    <source>
        <dbReference type="ARBA" id="ARBA00021735"/>
    </source>
</evidence>
<comment type="caution">
    <text evidence="6">The sequence shown here is derived from an EMBL/GenBank/DDBJ whole genome shotgun (WGS) entry which is preliminary data.</text>
</comment>
<comment type="catalytic activity">
    <reaction evidence="1">
        <text>(4aS,6R)-4a-hydroxy-L-erythro-5,6,7,8-tetrahydrobiopterin = (6R)-L-erythro-6,7-dihydrobiopterin + H2O</text>
        <dbReference type="Rhea" id="RHEA:11920"/>
        <dbReference type="ChEBI" id="CHEBI:15377"/>
        <dbReference type="ChEBI" id="CHEBI:15642"/>
        <dbReference type="ChEBI" id="CHEBI:43120"/>
        <dbReference type="EC" id="4.2.1.96"/>
    </reaction>
</comment>
<protein>
    <recommendedName>
        <fullName evidence="4">Putative pterin-4-alpha-carbinolamine dehydratase</fullName>
        <ecNumber evidence="3">4.2.1.96</ecNumber>
    </recommendedName>
</protein>
<dbReference type="InterPro" id="IPR001533">
    <property type="entry name" value="Pterin_deHydtase"/>
</dbReference>
<dbReference type="RefSeq" id="WP_255930902.1">
    <property type="nucleotide sequence ID" value="NZ_JANFNH010000033.1"/>
</dbReference>
<dbReference type="GO" id="GO:0008124">
    <property type="term" value="F:4-alpha-hydroxytetrahydrobiopterin dehydratase activity"/>
    <property type="evidence" value="ECO:0007669"/>
    <property type="project" value="UniProtKB-EC"/>
</dbReference>
<reference evidence="6 7" key="1">
    <citation type="submission" date="2022-06" db="EMBL/GenBank/DDBJ databases">
        <title>Draft genome sequence of type strain Streptomyces rubrisoli DSM 42083.</title>
        <authorList>
            <person name="Duangmal K."/>
            <person name="Klaysubun C."/>
        </authorList>
    </citation>
    <scope>NUCLEOTIDE SEQUENCE [LARGE SCALE GENOMIC DNA]</scope>
    <source>
        <strain evidence="6 7">DSM 42083</strain>
    </source>
</reference>
<gene>
    <name evidence="6" type="ORF">NON19_23180</name>
</gene>
<organism evidence="6 7">
    <name type="scientific">Streptantibioticus rubrisoli</name>
    <dbReference type="NCBI Taxonomy" id="1387313"/>
    <lineage>
        <taxon>Bacteria</taxon>
        <taxon>Bacillati</taxon>
        <taxon>Actinomycetota</taxon>
        <taxon>Actinomycetes</taxon>
        <taxon>Kitasatosporales</taxon>
        <taxon>Streptomycetaceae</taxon>
        <taxon>Streptantibioticus</taxon>
    </lineage>
</organism>
<keyword evidence="5 6" id="KW-0456">Lyase</keyword>
<dbReference type="NCBIfam" id="NF002017">
    <property type="entry name" value="PRK00823.1-2"/>
    <property type="match status" value="1"/>
</dbReference>
<comment type="similarity">
    <text evidence="2">Belongs to the pterin-4-alpha-carbinolamine dehydratase family.</text>
</comment>
<accession>A0ABT1PHM2</accession>
<dbReference type="Gene3D" id="3.30.1360.20">
    <property type="entry name" value="Transcriptional coactivator/pterin dehydratase"/>
    <property type="match status" value="1"/>
</dbReference>
<evidence type="ECO:0000256" key="2">
    <source>
        <dbReference type="ARBA" id="ARBA00006472"/>
    </source>
</evidence>
<keyword evidence="7" id="KW-1185">Reference proteome</keyword>
<dbReference type="InterPro" id="IPR036428">
    <property type="entry name" value="PCD_sf"/>
</dbReference>
<evidence type="ECO:0000256" key="3">
    <source>
        <dbReference type="ARBA" id="ARBA00013252"/>
    </source>
</evidence>
<dbReference type="EC" id="4.2.1.96" evidence="3"/>
<dbReference type="Pfam" id="PF01329">
    <property type="entry name" value="Pterin_4a"/>
    <property type="match status" value="1"/>
</dbReference>
<evidence type="ECO:0000313" key="6">
    <source>
        <dbReference type="EMBL" id="MCQ4044852.1"/>
    </source>
</evidence>